<feature type="chain" id="PRO_5029663001" evidence="1">
    <location>
        <begin position="23"/>
        <end position="444"/>
    </location>
</feature>
<evidence type="ECO:0000256" key="1">
    <source>
        <dbReference type="SAM" id="SignalP"/>
    </source>
</evidence>
<organism evidence="2 3">
    <name type="scientific">Hallella mizrahii</name>
    <dbReference type="NCBI Taxonomy" id="2606637"/>
    <lineage>
        <taxon>Bacteria</taxon>
        <taxon>Pseudomonadati</taxon>
        <taxon>Bacteroidota</taxon>
        <taxon>Bacteroidia</taxon>
        <taxon>Bacteroidales</taxon>
        <taxon>Prevotellaceae</taxon>
        <taxon>Hallella</taxon>
    </lineage>
</organism>
<evidence type="ECO:0000313" key="3">
    <source>
        <dbReference type="Proteomes" id="UP000438914"/>
    </source>
</evidence>
<accession>A0A7K0KH87</accession>
<feature type="signal peptide" evidence="1">
    <location>
        <begin position="1"/>
        <end position="22"/>
    </location>
</feature>
<protein>
    <submittedName>
        <fullName evidence="2">DUF4836 family protein</fullName>
    </submittedName>
</protein>
<dbReference type="RefSeq" id="WP_154534409.1">
    <property type="nucleotide sequence ID" value="NZ_VUNG01000022.1"/>
</dbReference>
<dbReference type="InterPro" id="IPR032276">
    <property type="entry name" value="DUF4836"/>
</dbReference>
<dbReference type="EMBL" id="VUNG01000022">
    <property type="protein sequence ID" value="MST84825.1"/>
    <property type="molecule type" value="Genomic_DNA"/>
</dbReference>
<dbReference type="AlphaFoldDB" id="A0A7K0KH87"/>
<comment type="caution">
    <text evidence="2">The sequence shown here is derived from an EMBL/GenBank/DDBJ whole genome shotgun (WGS) entry which is preliminary data.</text>
</comment>
<dbReference type="Proteomes" id="UP000438914">
    <property type="component" value="Unassembled WGS sequence"/>
</dbReference>
<keyword evidence="1" id="KW-0732">Signal</keyword>
<gene>
    <name evidence="2" type="ORF">FYJ73_09125</name>
</gene>
<sequence>MKRISFLLSLFMALALTLCSCSNDDYINAIPGNSTLLISMKPAKLSGVGSPTMLKAMLHVSNIEDAGLDLSEDIFFFEDAQGNLGLCAKVKDDDDLEKTVKRLKIDIHHKRDYNFAALPNNWILGWSKQAALLMGPVVPAAQAEMMSLMAKYLGEDEDNGIKATPVYDKLDSINAPMSLVCQTSALPDQFVAPFTLGAPRDANPADVYIAAEMKVANGRLHINGQTFSFKRNIEQALQQAHAIYRPIKGKYVKSMAKNDMIGMFLNVNGTKFIKLMQQNRGLQALLAGINSAIDMDNIIKGVNGDMTIIAPSLGSDNFQMTMAAQLKNADWLGDVDYWKQSVPQGGHIGDWGRDCYYYTDSKTTYFFGVTQDWQYMSGSSKEKALQSIKAATHPIDAQLQQAIIGQKLVMVINLATVNGSKAQAVTGMLSPLFGKLNAIVYTLK</sequence>
<evidence type="ECO:0000313" key="2">
    <source>
        <dbReference type="EMBL" id="MST84825.1"/>
    </source>
</evidence>
<name>A0A7K0KH87_9BACT</name>
<proteinExistence type="predicted"/>
<dbReference type="Pfam" id="PF16120">
    <property type="entry name" value="DUF4836"/>
    <property type="match status" value="1"/>
</dbReference>
<reference evidence="2 3" key="1">
    <citation type="submission" date="2019-08" db="EMBL/GenBank/DDBJ databases">
        <title>In-depth cultivation of the pig gut microbiome towards novel bacterial diversity and tailored functional studies.</title>
        <authorList>
            <person name="Wylensek D."/>
            <person name="Hitch T.C.A."/>
            <person name="Clavel T."/>
        </authorList>
    </citation>
    <scope>NUCLEOTIDE SEQUENCE [LARGE SCALE GENOMIC DNA]</scope>
    <source>
        <strain evidence="2 3">LKV-178-WT-2A</strain>
    </source>
</reference>
<keyword evidence="3" id="KW-1185">Reference proteome</keyword>
<dbReference type="PROSITE" id="PS51257">
    <property type="entry name" value="PROKAR_LIPOPROTEIN"/>
    <property type="match status" value="1"/>
</dbReference>